<evidence type="ECO:0000259" key="1">
    <source>
        <dbReference type="Pfam" id="PF02518"/>
    </source>
</evidence>
<dbReference type="InterPro" id="IPR036890">
    <property type="entry name" value="HATPase_C_sf"/>
</dbReference>
<name>G8QU10_SPHPG</name>
<dbReference type="AlphaFoldDB" id="G8QU10"/>
<dbReference type="Proteomes" id="UP000005632">
    <property type="component" value="Chromosome"/>
</dbReference>
<protein>
    <submittedName>
        <fullName evidence="2">Anti-sigma regulatory factor (Ser/Thr protein kinase)</fullName>
    </submittedName>
</protein>
<keyword evidence="2" id="KW-0418">Kinase</keyword>
<evidence type="ECO:0000313" key="2">
    <source>
        <dbReference type="EMBL" id="AEV30257.1"/>
    </source>
</evidence>
<dbReference type="RefSeq" id="WP_014271097.1">
    <property type="nucleotide sequence ID" value="NC_016633.1"/>
</dbReference>
<sequence length="140" mass="15223">MHEEFTVPSKDFSVAGVASSEIKRLLKQLDISPQKIKQIIVATFEAEVNIIAHSYGGKIICNIEEEGVSIEAIDTGPGIEDLELAMTDGWSTASAEVREMGYGAGMGMSNIKKNCDCLDIYTKAGDHTKISMYFKLGENS</sequence>
<dbReference type="KEGG" id="sgp:SpiGrapes_2496"/>
<keyword evidence="2" id="KW-0808">Transferase</keyword>
<dbReference type="SUPFAM" id="SSF55874">
    <property type="entry name" value="ATPase domain of HSP90 chaperone/DNA topoisomerase II/histidine kinase"/>
    <property type="match status" value="1"/>
</dbReference>
<dbReference type="Pfam" id="PF02518">
    <property type="entry name" value="HATPase_c"/>
    <property type="match status" value="1"/>
</dbReference>
<reference evidence="2 3" key="1">
    <citation type="submission" date="2011-11" db="EMBL/GenBank/DDBJ databases">
        <title>Complete sequence of Spirochaeta sp. grapes.</title>
        <authorList>
            <consortium name="US DOE Joint Genome Institute"/>
            <person name="Lucas S."/>
            <person name="Han J."/>
            <person name="Lapidus A."/>
            <person name="Cheng J.-F."/>
            <person name="Goodwin L."/>
            <person name="Pitluck S."/>
            <person name="Peters L."/>
            <person name="Ovchinnikova G."/>
            <person name="Munk A.C."/>
            <person name="Detter J.C."/>
            <person name="Han C."/>
            <person name="Tapia R."/>
            <person name="Land M."/>
            <person name="Hauser L."/>
            <person name="Kyrpides N."/>
            <person name="Ivanova N."/>
            <person name="Pagani I."/>
            <person name="Ritalahtilisa K."/>
            <person name="Loeffler F."/>
            <person name="Woyke T."/>
        </authorList>
    </citation>
    <scope>NUCLEOTIDE SEQUENCE [LARGE SCALE GENOMIC DNA]</scope>
    <source>
        <strain evidence="3">ATCC BAA-1885 / DSM 22778 / Grapes</strain>
    </source>
</reference>
<dbReference type="OrthoDB" id="9797578at2"/>
<dbReference type="eggNOG" id="COG2172">
    <property type="taxonomic scope" value="Bacteria"/>
</dbReference>
<dbReference type="InterPro" id="IPR003594">
    <property type="entry name" value="HATPase_dom"/>
</dbReference>
<feature type="domain" description="Histidine kinase/HSP90-like ATPase" evidence="1">
    <location>
        <begin position="44"/>
        <end position="136"/>
    </location>
</feature>
<dbReference type="STRING" id="158190.SpiGrapes_2496"/>
<dbReference type="GO" id="GO:0016301">
    <property type="term" value="F:kinase activity"/>
    <property type="evidence" value="ECO:0007669"/>
    <property type="project" value="UniProtKB-KW"/>
</dbReference>
<dbReference type="HOGENOM" id="CLU_129722_0_0_12"/>
<organism evidence="2 3">
    <name type="scientific">Sphaerochaeta pleomorpha (strain ATCC BAA-1885 / DSM 22778 / Grapes)</name>
    <dbReference type="NCBI Taxonomy" id="158190"/>
    <lineage>
        <taxon>Bacteria</taxon>
        <taxon>Pseudomonadati</taxon>
        <taxon>Spirochaetota</taxon>
        <taxon>Spirochaetia</taxon>
        <taxon>Spirochaetales</taxon>
        <taxon>Sphaerochaetaceae</taxon>
        <taxon>Sphaerochaeta</taxon>
    </lineage>
</organism>
<evidence type="ECO:0000313" key="3">
    <source>
        <dbReference type="Proteomes" id="UP000005632"/>
    </source>
</evidence>
<proteinExistence type="predicted"/>
<gene>
    <name evidence="2" type="ordered locus">SpiGrapes_2496</name>
</gene>
<keyword evidence="3" id="KW-1185">Reference proteome</keyword>
<dbReference type="EMBL" id="CP003155">
    <property type="protein sequence ID" value="AEV30257.1"/>
    <property type="molecule type" value="Genomic_DNA"/>
</dbReference>
<accession>G8QU10</accession>
<dbReference type="Gene3D" id="3.30.565.10">
    <property type="entry name" value="Histidine kinase-like ATPase, C-terminal domain"/>
    <property type="match status" value="1"/>
</dbReference>